<keyword evidence="3" id="KW-1133">Transmembrane helix</keyword>
<gene>
    <name evidence="4" type="ORF">GFL91_28320</name>
</gene>
<feature type="coiled-coil region" evidence="1">
    <location>
        <begin position="149"/>
        <end position="190"/>
    </location>
</feature>
<name>A0A8I2GY72_RHILV</name>
<feature type="region of interest" description="Disordered" evidence="2">
    <location>
        <begin position="440"/>
        <end position="459"/>
    </location>
</feature>
<evidence type="ECO:0000256" key="2">
    <source>
        <dbReference type="SAM" id="MobiDB-lite"/>
    </source>
</evidence>
<dbReference type="AlphaFoldDB" id="A0A8I2GY72"/>
<feature type="transmembrane region" description="Helical" evidence="3">
    <location>
        <begin position="327"/>
        <end position="354"/>
    </location>
</feature>
<keyword evidence="3" id="KW-0812">Transmembrane</keyword>
<evidence type="ECO:0000313" key="5">
    <source>
        <dbReference type="Proteomes" id="UP000662259"/>
    </source>
</evidence>
<protein>
    <recommendedName>
        <fullName evidence="6">Transmembrane protein</fullName>
    </recommendedName>
</protein>
<organism evidence="4 5">
    <name type="scientific">Rhizobium leguminosarum bv. viciae</name>
    <dbReference type="NCBI Taxonomy" id="387"/>
    <lineage>
        <taxon>Bacteria</taxon>
        <taxon>Pseudomonadati</taxon>
        <taxon>Pseudomonadota</taxon>
        <taxon>Alphaproteobacteria</taxon>
        <taxon>Hyphomicrobiales</taxon>
        <taxon>Rhizobiaceae</taxon>
        <taxon>Rhizobium/Agrobacterium group</taxon>
        <taxon>Rhizobium</taxon>
    </lineage>
</organism>
<evidence type="ECO:0008006" key="6">
    <source>
        <dbReference type="Google" id="ProtNLM"/>
    </source>
</evidence>
<proteinExistence type="predicted"/>
<dbReference type="RefSeq" id="WP_130804299.1">
    <property type="nucleotide sequence ID" value="NZ_WIEZ01000018.1"/>
</dbReference>
<evidence type="ECO:0000313" key="4">
    <source>
        <dbReference type="EMBL" id="NKM48790.1"/>
    </source>
</evidence>
<comment type="caution">
    <text evidence="4">The sequence shown here is derived from an EMBL/GenBank/DDBJ whole genome shotgun (WGS) entry which is preliminary data.</text>
</comment>
<dbReference type="EMBL" id="WIEZ01000018">
    <property type="protein sequence ID" value="NKM48790.1"/>
    <property type="molecule type" value="Genomic_DNA"/>
</dbReference>
<keyword evidence="1" id="KW-0175">Coiled coil</keyword>
<accession>A0A8I2GY72</accession>
<evidence type="ECO:0000256" key="1">
    <source>
        <dbReference type="SAM" id="Coils"/>
    </source>
</evidence>
<reference evidence="4" key="1">
    <citation type="submission" date="2019-10" db="EMBL/GenBank/DDBJ databases">
        <title>Rhizobium leguminosarum symbiovar viciae collection.</title>
        <authorList>
            <person name="Boivin S."/>
            <person name="Lepetit M."/>
        </authorList>
    </citation>
    <scope>NUCLEOTIDE SEQUENCE</scope>
    <source>
        <strain evidence="4">L143</strain>
    </source>
</reference>
<keyword evidence="3" id="KW-0472">Membrane</keyword>
<sequence length="459" mass="50773">MTDLYVAKVTDKTILDMLTELKERYGSNHMGIDLGGVPLPENEFELIRKKKGPSFLIQSFSFNPGDTTFNVNMNRGNVLASLNPAYYDIIKFDPANGRINAEKLLEVEEIIRRYLTFPKAGDAKGLAENTLGIIDRETASLAQLHHTMLENAENLRISYEEDAAERRKKFEEQQLQAEEEIRKREAESRERISSEKAALDEKIKEFDQSDHMFARRKLREDITTQVQGFLARPPSSRQSLMKLTFLIWICIGGAALAGGAAFYTFQSFVSLTQERSQLASDLLAVIERSAIKEPAQTSQAQNPADTQASAPNTATETLAPKLPDNTILLWMLALRGLLLSAVAVGFIAYLVSFLRRSYDTELRTMQELQRYGMDINRASWVIETAMEMTNKEGAQLPEKWVEGACAGLFQMGAKGDGEVSSLAALGAVMGLGPEVSVGPNGATLKLPPKAAKKAANDAE</sequence>
<evidence type="ECO:0000256" key="3">
    <source>
        <dbReference type="SAM" id="Phobius"/>
    </source>
</evidence>
<dbReference type="Proteomes" id="UP000662259">
    <property type="component" value="Unassembled WGS sequence"/>
</dbReference>
<feature type="transmembrane region" description="Helical" evidence="3">
    <location>
        <begin position="245"/>
        <end position="265"/>
    </location>
</feature>